<accession>A0A818NFW7</accession>
<sequence length="184" mass="20967">MSISRSVSINSSTSTATMTTISPTDLVANSSNGLYENREHFQAIFTNDSRFFDTSLHLFKSYYSLGYIPSDDEKHKKLHVPIITTTTASRQKHRWKPRLLGLHHNNNNNSNHEGTLKAFLTPILLRKNDQINRARSESGNSTHELNNRQEKSSLIVHYQQALVPNINISDDMRSDESEVTITRL</sequence>
<dbReference type="AlphaFoldDB" id="A0A818NFW7"/>
<evidence type="ECO:0000313" key="2">
    <source>
        <dbReference type="Proteomes" id="UP000663868"/>
    </source>
</evidence>
<dbReference type="EMBL" id="CAJOBB010000191">
    <property type="protein sequence ID" value="CAF3603309.1"/>
    <property type="molecule type" value="Genomic_DNA"/>
</dbReference>
<dbReference type="Proteomes" id="UP000663868">
    <property type="component" value="Unassembled WGS sequence"/>
</dbReference>
<name>A0A818NFW7_9BILA</name>
<gene>
    <name evidence="1" type="ORF">KXQ929_LOCUS5251</name>
</gene>
<comment type="caution">
    <text evidence="1">The sequence shown here is derived from an EMBL/GenBank/DDBJ whole genome shotgun (WGS) entry which is preliminary data.</text>
</comment>
<organism evidence="1 2">
    <name type="scientific">Adineta steineri</name>
    <dbReference type="NCBI Taxonomy" id="433720"/>
    <lineage>
        <taxon>Eukaryota</taxon>
        <taxon>Metazoa</taxon>
        <taxon>Spiralia</taxon>
        <taxon>Gnathifera</taxon>
        <taxon>Rotifera</taxon>
        <taxon>Eurotatoria</taxon>
        <taxon>Bdelloidea</taxon>
        <taxon>Adinetida</taxon>
        <taxon>Adinetidae</taxon>
        <taxon>Adineta</taxon>
    </lineage>
</organism>
<evidence type="ECO:0000313" key="1">
    <source>
        <dbReference type="EMBL" id="CAF3603309.1"/>
    </source>
</evidence>
<proteinExistence type="predicted"/>
<protein>
    <submittedName>
        <fullName evidence="1">Uncharacterized protein</fullName>
    </submittedName>
</protein>
<reference evidence="1" key="1">
    <citation type="submission" date="2021-02" db="EMBL/GenBank/DDBJ databases">
        <authorList>
            <person name="Nowell W R."/>
        </authorList>
    </citation>
    <scope>NUCLEOTIDE SEQUENCE</scope>
</reference>